<evidence type="ECO:0000313" key="2">
    <source>
        <dbReference type="EMBL" id="MBB5895903.1"/>
    </source>
</evidence>
<evidence type="ECO:0000259" key="1">
    <source>
        <dbReference type="Pfam" id="PF04993"/>
    </source>
</evidence>
<dbReference type="Pfam" id="PF04993">
    <property type="entry name" value="TfoX_N"/>
    <property type="match status" value="1"/>
</dbReference>
<organism evidence="2 3">
    <name type="scientific">Kutzneria kofuensis</name>
    <dbReference type="NCBI Taxonomy" id="103725"/>
    <lineage>
        <taxon>Bacteria</taxon>
        <taxon>Bacillati</taxon>
        <taxon>Actinomycetota</taxon>
        <taxon>Actinomycetes</taxon>
        <taxon>Pseudonocardiales</taxon>
        <taxon>Pseudonocardiaceae</taxon>
        <taxon>Kutzneria</taxon>
    </lineage>
</organism>
<dbReference type="AlphaFoldDB" id="A0A7W9KNN6"/>
<proteinExistence type="predicted"/>
<feature type="domain" description="TfoX N-terminal" evidence="1">
    <location>
        <begin position="19"/>
        <end position="100"/>
    </location>
</feature>
<sequence>MGYDLDLADRIRELVGTERNVVEQAMFGGLAFLVNGNMSVAVSRQGGLLVRVDPAEVEPLISDKVAPAVMGGREMRGWLRVHEEVVESDDGLAEWVRRGVGYARSLPAKKGR</sequence>
<dbReference type="SUPFAM" id="SSF159894">
    <property type="entry name" value="YgaC/TfoX-N like"/>
    <property type="match status" value="1"/>
</dbReference>
<reference evidence="2 3" key="1">
    <citation type="submission" date="2020-08" db="EMBL/GenBank/DDBJ databases">
        <title>Sequencing the genomes of 1000 actinobacteria strains.</title>
        <authorList>
            <person name="Klenk H.-P."/>
        </authorList>
    </citation>
    <scope>NUCLEOTIDE SEQUENCE [LARGE SCALE GENOMIC DNA]</scope>
    <source>
        <strain evidence="2 3">DSM 43851</strain>
    </source>
</reference>
<dbReference type="EMBL" id="JACHIR010000001">
    <property type="protein sequence ID" value="MBB5895903.1"/>
    <property type="molecule type" value="Genomic_DNA"/>
</dbReference>
<dbReference type="RefSeq" id="WP_184867634.1">
    <property type="nucleotide sequence ID" value="NZ_JACHIR010000001.1"/>
</dbReference>
<name>A0A7W9KNN6_9PSEU</name>
<accession>A0A7W9KNN6</accession>
<dbReference type="Proteomes" id="UP000585638">
    <property type="component" value="Unassembled WGS sequence"/>
</dbReference>
<protein>
    <submittedName>
        <fullName evidence="2">TfoX/Sxy family transcriptional regulator of competence genes</fullName>
    </submittedName>
</protein>
<dbReference type="InterPro" id="IPR007076">
    <property type="entry name" value="TfoX_N"/>
</dbReference>
<keyword evidence="3" id="KW-1185">Reference proteome</keyword>
<dbReference type="Gene3D" id="3.30.1460.30">
    <property type="entry name" value="YgaC/TfoX-N like chaperone"/>
    <property type="match status" value="1"/>
</dbReference>
<evidence type="ECO:0000313" key="3">
    <source>
        <dbReference type="Proteomes" id="UP000585638"/>
    </source>
</evidence>
<gene>
    <name evidence="2" type="ORF">BJ998_007099</name>
</gene>
<comment type="caution">
    <text evidence="2">The sequence shown here is derived from an EMBL/GenBank/DDBJ whole genome shotgun (WGS) entry which is preliminary data.</text>
</comment>